<gene>
    <name evidence="1" type="ORF">LCGC14_3061980</name>
</gene>
<dbReference type="EMBL" id="LAZR01064865">
    <property type="protein sequence ID" value="KKK56693.1"/>
    <property type="molecule type" value="Genomic_DNA"/>
</dbReference>
<reference evidence="1" key="1">
    <citation type="journal article" date="2015" name="Nature">
        <title>Complex archaea that bridge the gap between prokaryotes and eukaryotes.</title>
        <authorList>
            <person name="Spang A."/>
            <person name="Saw J.H."/>
            <person name="Jorgensen S.L."/>
            <person name="Zaremba-Niedzwiedzka K."/>
            <person name="Martijn J."/>
            <person name="Lind A.E."/>
            <person name="van Eijk R."/>
            <person name="Schleper C."/>
            <person name="Guy L."/>
            <person name="Ettema T.J."/>
        </authorList>
    </citation>
    <scope>NUCLEOTIDE SEQUENCE</scope>
</reference>
<name>A0A0F8WJ59_9ZZZZ</name>
<dbReference type="AlphaFoldDB" id="A0A0F8WJ59"/>
<comment type="caution">
    <text evidence="1">The sequence shown here is derived from an EMBL/GenBank/DDBJ whole genome shotgun (WGS) entry which is preliminary data.</text>
</comment>
<evidence type="ECO:0000313" key="1">
    <source>
        <dbReference type="EMBL" id="KKK56693.1"/>
    </source>
</evidence>
<feature type="non-terminal residue" evidence="1">
    <location>
        <position position="1"/>
    </location>
</feature>
<accession>A0A0F8WJ59</accession>
<proteinExistence type="predicted"/>
<protein>
    <submittedName>
        <fullName evidence="1">Uncharacterized protein</fullName>
    </submittedName>
</protein>
<sequence>FGYITKIKRNSLKLEKDHHTDAFVIANGSSEKRAQPSLFLQKRKNNRSLQLNRKGLKLSIRRQRYKIQPKDEVQVKNKKYAVIGIFNKGSWLRVRDKAKTFNFQISRVEKHFYNNGWQFIHSLKERVFLP</sequence>
<organism evidence="1">
    <name type="scientific">marine sediment metagenome</name>
    <dbReference type="NCBI Taxonomy" id="412755"/>
    <lineage>
        <taxon>unclassified sequences</taxon>
        <taxon>metagenomes</taxon>
        <taxon>ecological metagenomes</taxon>
    </lineage>
</organism>